<evidence type="ECO:0000313" key="3">
    <source>
        <dbReference type="EMBL" id="SDG60830.1"/>
    </source>
</evidence>
<accession>A0A1G7VPK4</accession>
<feature type="signal peptide" evidence="1">
    <location>
        <begin position="1"/>
        <end position="29"/>
    </location>
</feature>
<keyword evidence="1" id="KW-0732">Signal</keyword>
<protein>
    <submittedName>
        <fullName evidence="3">Pilus formation protein N terminal region</fullName>
    </submittedName>
</protein>
<dbReference type="Pfam" id="PF13629">
    <property type="entry name" value="T2SS-T3SS_pil_N"/>
    <property type="match status" value="1"/>
</dbReference>
<sequence>MPGRMRSAAIAVALSLAALGSFPAVPALAQDNVTVTVNTNMARVLRINSPAATVIIGNPAVADVTIQDPQTLVLTGKSYGRTNLIILDASGDPIADTIVEVTQLASDTVTVFMGSARTSVACAPNCQPVIMMGDDTSFTADVVTSSSIVGGAAQN</sequence>
<dbReference type="EMBL" id="FNCS01000004">
    <property type="protein sequence ID" value="SDG60830.1"/>
    <property type="molecule type" value="Genomic_DNA"/>
</dbReference>
<gene>
    <name evidence="3" type="ORF">SAMN04487974_104221</name>
</gene>
<dbReference type="OrthoDB" id="9815749at2"/>
<dbReference type="InterPro" id="IPR032789">
    <property type="entry name" value="T2SS-T3SS_pil_N"/>
</dbReference>
<dbReference type="Proteomes" id="UP000199495">
    <property type="component" value="Unassembled WGS sequence"/>
</dbReference>
<keyword evidence="4" id="KW-1185">Reference proteome</keyword>
<dbReference type="AlphaFoldDB" id="A0A1G7VPK4"/>
<name>A0A1G7VPK4_9HYPH</name>
<evidence type="ECO:0000313" key="4">
    <source>
        <dbReference type="Proteomes" id="UP000199495"/>
    </source>
</evidence>
<evidence type="ECO:0000259" key="2">
    <source>
        <dbReference type="Pfam" id="PF13629"/>
    </source>
</evidence>
<feature type="domain" description="Pilus formation protein N-terminal" evidence="2">
    <location>
        <begin position="34"/>
        <end position="102"/>
    </location>
</feature>
<feature type="chain" id="PRO_5011701230" evidence="1">
    <location>
        <begin position="30"/>
        <end position="155"/>
    </location>
</feature>
<reference evidence="3 4" key="1">
    <citation type="submission" date="2016-10" db="EMBL/GenBank/DDBJ databases">
        <authorList>
            <person name="de Groot N.N."/>
        </authorList>
    </citation>
    <scope>NUCLEOTIDE SEQUENCE [LARGE SCALE GENOMIC DNA]</scope>
    <source>
        <strain evidence="3 4">CGMCC 1.10267</strain>
    </source>
</reference>
<organism evidence="3 4">
    <name type="scientific">Pelagibacterium luteolum</name>
    <dbReference type="NCBI Taxonomy" id="440168"/>
    <lineage>
        <taxon>Bacteria</taxon>
        <taxon>Pseudomonadati</taxon>
        <taxon>Pseudomonadota</taxon>
        <taxon>Alphaproteobacteria</taxon>
        <taxon>Hyphomicrobiales</taxon>
        <taxon>Devosiaceae</taxon>
        <taxon>Pelagibacterium</taxon>
    </lineage>
</organism>
<dbReference type="RefSeq" id="WP_090595446.1">
    <property type="nucleotide sequence ID" value="NZ_FNCS01000004.1"/>
</dbReference>
<dbReference type="STRING" id="440168.SAMN04487974_104221"/>
<proteinExistence type="predicted"/>
<evidence type="ECO:0000256" key="1">
    <source>
        <dbReference type="SAM" id="SignalP"/>
    </source>
</evidence>